<evidence type="ECO:0000256" key="1">
    <source>
        <dbReference type="SAM" id="MobiDB-lite"/>
    </source>
</evidence>
<dbReference type="SUPFAM" id="SSF82153">
    <property type="entry name" value="FAS1 domain"/>
    <property type="match status" value="1"/>
</dbReference>
<organism evidence="4 5">
    <name type="scientific">Chlorella ohadii</name>
    <dbReference type="NCBI Taxonomy" id="2649997"/>
    <lineage>
        <taxon>Eukaryota</taxon>
        <taxon>Viridiplantae</taxon>
        <taxon>Chlorophyta</taxon>
        <taxon>core chlorophytes</taxon>
        <taxon>Trebouxiophyceae</taxon>
        <taxon>Chlorellales</taxon>
        <taxon>Chlorellaceae</taxon>
        <taxon>Chlorella clade</taxon>
        <taxon>Chlorella</taxon>
    </lineage>
</organism>
<dbReference type="InterPro" id="IPR000782">
    <property type="entry name" value="FAS1_domain"/>
</dbReference>
<reference evidence="4" key="1">
    <citation type="submission" date="2020-11" db="EMBL/GenBank/DDBJ databases">
        <title>Chlorella ohadii genome sequencing and assembly.</title>
        <authorList>
            <person name="Murik O."/>
            <person name="Treves H."/>
            <person name="Kedem I."/>
            <person name="Shotland Y."/>
            <person name="Kaplan A."/>
        </authorList>
    </citation>
    <scope>NUCLEOTIDE SEQUENCE</scope>
    <source>
        <strain evidence="4">1</strain>
    </source>
</reference>
<proteinExistence type="predicted"/>
<evidence type="ECO:0000313" key="4">
    <source>
        <dbReference type="EMBL" id="KAI7844504.1"/>
    </source>
</evidence>
<dbReference type="AlphaFoldDB" id="A0AAD5H517"/>
<comment type="caution">
    <text evidence="4">The sequence shown here is derived from an EMBL/GenBank/DDBJ whole genome shotgun (WGS) entry which is preliminary data.</text>
</comment>
<protein>
    <recommendedName>
        <fullName evidence="3">FAS1 domain-containing protein</fullName>
    </recommendedName>
</protein>
<keyword evidence="5" id="KW-1185">Reference proteome</keyword>
<accession>A0AAD5H517</accession>
<evidence type="ECO:0000313" key="5">
    <source>
        <dbReference type="Proteomes" id="UP001205105"/>
    </source>
</evidence>
<dbReference type="EMBL" id="JADXDR010000027">
    <property type="protein sequence ID" value="KAI7844504.1"/>
    <property type="molecule type" value="Genomic_DNA"/>
</dbReference>
<dbReference type="Proteomes" id="UP001205105">
    <property type="component" value="Unassembled WGS sequence"/>
</dbReference>
<sequence length="435" mass="46026">MRVWLCVLLAAGLLAGCHAGSGKDIWGETTLTNYPPGRSRLEVPVQANDDGMQTPIALKCQCSDADPRGQDTQEVTYNCFHQRLFQKCSETYMFDANAELAPEGFCQISCSRCNCCEPPTDVLKTLGANRFLQALEATQPSLKDLLSHPGYTANLLVPTDDAFDAALAKYGTLLQNPAFLTELLKFHIVPPEPVRRGLWSSPLMSVGPKLYTLYDGPETLSVPRFTLPSNVTWEGGLAGFKIQGPYNAATVVKSDVTACKSLITLIDSVLLPFDPTAAPAPDYLAVSRLVGARGCGVQPNALITGTELQAGDANRHGTIGGCCASCAAFRGCNAWRYCSQKGGCRLPEGQVIKYGACTLLRSSELAAGSPPNYADFSATTVPLASGWVLTGPEAAAAQQAASTAAQPAGAFAAQPASEAEPRVSAQGAGRRLFQV</sequence>
<dbReference type="Gene3D" id="2.30.180.10">
    <property type="entry name" value="FAS1 domain"/>
    <property type="match status" value="1"/>
</dbReference>
<feature type="signal peptide" evidence="2">
    <location>
        <begin position="1"/>
        <end position="19"/>
    </location>
</feature>
<dbReference type="InterPro" id="IPR036378">
    <property type="entry name" value="FAS1_dom_sf"/>
</dbReference>
<evidence type="ECO:0000256" key="2">
    <source>
        <dbReference type="SAM" id="SignalP"/>
    </source>
</evidence>
<keyword evidence="2" id="KW-0732">Signal</keyword>
<feature type="region of interest" description="Disordered" evidence="1">
    <location>
        <begin position="412"/>
        <end position="435"/>
    </location>
</feature>
<dbReference type="Pfam" id="PF02469">
    <property type="entry name" value="Fasciclin"/>
    <property type="match status" value="1"/>
</dbReference>
<evidence type="ECO:0000259" key="3">
    <source>
        <dbReference type="PROSITE" id="PS50213"/>
    </source>
</evidence>
<gene>
    <name evidence="4" type="ORF">COHA_001863</name>
</gene>
<feature type="chain" id="PRO_5041950865" description="FAS1 domain-containing protein" evidence="2">
    <location>
        <begin position="20"/>
        <end position="435"/>
    </location>
</feature>
<dbReference type="PROSITE" id="PS50213">
    <property type="entry name" value="FAS1"/>
    <property type="match status" value="1"/>
</dbReference>
<feature type="domain" description="FAS1" evidence="3">
    <location>
        <begin position="119"/>
        <end position="270"/>
    </location>
</feature>
<dbReference type="PROSITE" id="PS51257">
    <property type="entry name" value="PROKAR_LIPOPROTEIN"/>
    <property type="match status" value="1"/>
</dbReference>
<name>A0AAD5H517_9CHLO</name>